<sequence>MLLYALQKAGAALTAENSAYAIFALILSSASVVLGLLWTAPGSTTRRQLRNLQRVKPSKRNMDDQYDGKYAIPEGSSTDGPVRIKAIFIHPVKSCGPVELDRAVVTKAGLLYDRCFSFAVDSDDKRSDDACKLQFISQRTKPKMSLIQTELWLPHENSSDVDPLVHAGGAVRLTFPDPDTPSLTQRLQASIEQMKWGATPQYSFIVPLSPTIRYLRESELKPKAFTIHYREAHGIDMGRITAIAAAIPKLKKLLGYSEDRLLTLFKCTPDTLTRTDKNLAPLANIGSRAVHGYTDQQPIHINSVPSVQAVSRMLPRENQPLNALRFRANLWIAGAPAYDEESWKRCRIVAPRGAPAPRVTGGQDSTLATTLSVVCRTSRCTMPNVDPAQGTFSSQRPAEGKKRGLPQPSTALVAYRTVEDGNRAALGYLGMHAVPEDRDLNAARSQQAHLVVCVGDEIEVLERGDHLYGSTGDLY</sequence>
<reference evidence="4 5" key="1">
    <citation type="journal article" date="2019" name="Appl. Microbiol. Biotechnol.">
        <title>Genome sequence of Isaria javanica and comparative genome analysis insights into family S53 peptidase evolution in fungal entomopathogens.</title>
        <authorList>
            <person name="Lin R."/>
            <person name="Zhang X."/>
            <person name="Xin B."/>
            <person name="Zou M."/>
            <person name="Gao Y."/>
            <person name="Qin F."/>
            <person name="Hu Q."/>
            <person name="Xie B."/>
            <person name="Cheng X."/>
        </authorList>
    </citation>
    <scope>NUCLEOTIDE SEQUENCE [LARGE SCALE GENOMIC DNA]</scope>
    <source>
        <strain evidence="4 5">IJ1G</strain>
    </source>
</reference>
<dbReference type="GO" id="GO:0030170">
    <property type="term" value="F:pyridoxal phosphate binding"/>
    <property type="evidence" value="ECO:0007669"/>
    <property type="project" value="InterPro"/>
</dbReference>
<protein>
    <submittedName>
        <fullName evidence="4">Molybdopterin cofactor sulfurase</fullName>
    </submittedName>
</protein>
<dbReference type="SUPFAM" id="SSF50800">
    <property type="entry name" value="PK beta-barrel domain-like"/>
    <property type="match status" value="1"/>
</dbReference>
<comment type="caution">
    <text evidence="4">The sequence shown here is derived from an EMBL/GenBank/DDBJ whole genome shotgun (WGS) entry which is preliminary data.</text>
</comment>
<dbReference type="InterPro" id="IPR005302">
    <property type="entry name" value="MoCF_Sase_C"/>
</dbReference>
<dbReference type="Proteomes" id="UP000315783">
    <property type="component" value="Unassembled WGS sequence"/>
</dbReference>
<proteinExistence type="predicted"/>
<keyword evidence="2" id="KW-1133">Transmembrane helix</keyword>
<evidence type="ECO:0000256" key="2">
    <source>
        <dbReference type="SAM" id="Phobius"/>
    </source>
</evidence>
<dbReference type="Pfam" id="PF03473">
    <property type="entry name" value="MOSC"/>
    <property type="match status" value="1"/>
</dbReference>
<dbReference type="InterPro" id="IPR005303">
    <property type="entry name" value="MOCOS_middle"/>
</dbReference>
<dbReference type="OrthoDB" id="17255at2759"/>
<feature type="region of interest" description="Disordered" evidence="1">
    <location>
        <begin position="386"/>
        <end position="406"/>
    </location>
</feature>
<dbReference type="AlphaFoldDB" id="A0A545VB32"/>
<evidence type="ECO:0000259" key="3">
    <source>
        <dbReference type="PROSITE" id="PS51340"/>
    </source>
</evidence>
<evidence type="ECO:0000313" key="5">
    <source>
        <dbReference type="Proteomes" id="UP000315783"/>
    </source>
</evidence>
<evidence type="ECO:0000313" key="4">
    <source>
        <dbReference type="EMBL" id="TQV98920.1"/>
    </source>
</evidence>
<dbReference type="InterPro" id="IPR011037">
    <property type="entry name" value="Pyrv_Knase-like_insert_dom_sf"/>
</dbReference>
<keyword evidence="5" id="KW-1185">Reference proteome</keyword>
<dbReference type="PROSITE" id="PS51340">
    <property type="entry name" value="MOSC"/>
    <property type="match status" value="1"/>
</dbReference>
<keyword evidence="2" id="KW-0812">Transmembrane</keyword>
<dbReference type="SUPFAM" id="SSF141673">
    <property type="entry name" value="MOSC N-terminal domain-like"/>
    <property type="match status" value="1"/>
</dbReference>
<accession>A0A545VB32</accession>
<organism evidence="4 5">
    <name type="scientific">Cordyceps javanica</name>
    <dbReference type="NCBI Taxonomy" id="43265"/>
    <lineage>
        <taxon>Eukaryota</taxon>
        <taxon>Fungi</taxon>
        <taxon>Dikarya</taxon>
        <taxon>Ascomycota</taxon>
        <taxon>Pezizomycotina</taxon>
        <taxon>Sordariomycetes</taxon>
        <taxon>Hypocreomycetidae</taxon>
        <taxon>Hypocreales</taxon>
        <taxon>Cordycipitaceae</taxon>
        <taxon>Cordyceps</taxon>
    </lineage>
</organism>
<dbReference type="GO" id="GO:0030151">
    <property type="term" value="F:molybdenum ion binding"/>
    <property type="evidence" value="ECO:0007669"/>
    <property type="project" value="InterPro"/>
</dbReference>
<feature type="domain" description="MOSC" evidence="3">
    <location>
        <begin position="259"/>
        <end position="461"/>
    </location>
</feature>
<dbReference type="GO" id="GO:0003824">
    <property type="term" value="F:catalytic activity"/>
    <property type="evidence" value="ECO:0007669"/>
    <property type="project" value="InterPro"/>
</dbReference>
<dbReference type="EMBL" id="SPUK01000003">
    <property type="protein sequence ID" value="TQV98920.1"/>
    <property type="molecule type" value="Genomic_DNA"/>
</dbReference>
<feature type="transmembrane region" description="Helical" evidence="2">
    <location>
        <begin position="20"/>
        <end position="40"/>
    </location>
</feature>
<dbReference type="STRING" id="43265.A0A545VB32"/>
<name>A0A545VB32_9HYPO</name>
<evidence type="ECO:0000256" key="1">
    <source>
        <dbReference type="SAM" id="MobiDB-lite"/>
    </source>
</evidence>
<keyword evidence="2" id="KW-0472">Membrane</keyword>
<dbReference type="Pfam" id="PF03476">
    <property type="entry name" value="MOSC_N"/>
    <property type="match status" value="1"/>
</dbReference>
<gene>
    <name evidence="4" type="ORF">IF1G_03000</name>
</gene>